<evidence type="ECO:0000256" key="1">
    <source>
        <dbReference type="SAM" id="MobiDB-lite"/>
    </source>
</evidence>
<evidence type="ECO:0000313" key="2">
    <source>
        <dbReference type="EMBL" id="GMH00289.1"/>
    </source>
</evidence>
<feature type="compositionally biased region" description="Basic and acidic residues" evidence="1">
    <location>
        <begin position="70"/>
        <end position="79"/>
    </location>
</feature>
<reference evidence="2" key="1">
    <citation type="submission" date="2023-05" db="EMBL/GenBank/DDBJ databases">
        <title>Nepenthes gracilis genome sequencing.</title>
        <authorList>
            <person name="Fukushima K."/>
        </authorList>
    </citation>
    <scope>NUCLEOTIDE SEQUENCE</scope>
    <source>
        <strain evidence="2">SING2019-196</strain>
    </source>
</reference>
<gene>
    <name evidence="2" type="ORF">Nepgr_002128</name>
</gene>
<organism evidence="2 3">
    <name type="scientific">Nepenthes gracilis</name>
    <name type="common">Slender pitcher plant</name>
    <dbReference type="NCBI Taxonomy" id="150966"/>
    <lineage>
        <taxon>Eukaryota</taxon>
        <taxon>Viridiplantae</taxon>
        <taxon>Streptophyta</taxon>
        <taxon>Embryophyta</taxon>
        <taxon>Tracheophyta</taxon>
        <taxon>Spermatophyta</taxon>
        <taxon>Magnoliopsida</taxon>
        <taxon>eudicotyledons</taxon>
        <taxon>Gunneridae</taxon>
        <taxon>Pentapetalae</taxon>
        <taxon>Caryophyllales</taxon>
        <taxon>Nepenthaceae</taxon>
        <taxon>Nepenthes</taxon>
    </lineage>
</organism>
<feature type="compositionally biased region" description="Low complexity" evidence="1">
    <location>
        <begin position="26"/>
        <end position="37"/>
    </location>
</feature>
<evidence type="ECO:0000313" key="3">
    <source>
        <dbReference type="Proteomes" id="UP001279734"/>
    </source>
</evidence>
<protein>
    <submittedName>
        <fullName evidence="2">Uncharacterized protein</fullName>
    </submittedName>
</protein>
<accession>A0AAD3RXK1</accession>
<dbReference type="EMBL" id="BSYO01000002">
    <property type="protein sequence ID" value="GMH00289.1"/>
    <property type="molecule type" value="Genomic_DNA"/>
</dbReference>
<dbReference type="Proteomes" id="UP001279734">
    <property type="component" value="Unassembled WGS sequence"/>
</dbReference>
<dbReference type="AlphaFoldDB" id="A0AAD3RXK1"/>
<sequence>MLSSTPCTSEERENKKTVGISGMRCSLSLSLSVSRSSPANGNPDSRRPAPGGGWNAGKTESRPTNRRRRSFTEKEEIHNGQDGWKLFNGCDEAADKCKSSDLKPPKL</sequence>
<proteinExistence type="predicted"/>
<name>A0AAD3RXK1_NEPGR</name>
<comment type="caution">
    <text evidence="2">The sequence shown here is derived from an EMBL/GenBank/DDBJ whole genome shotgun (WGS) entry which is preliminary data.</text>
</comment>
<keyword evidence="3" id="KW-1185">Reference proteome</keyword>
<feature type="region of interest" description="Disordered" evidence="1">
    <location>
        <begin position="1"/>
        <end position="85"/>
    </location>
</feature>